<dbReference type="InterPro" id="IPR017853">
    <property type="entry name" value="GH"/>
</dbReference>
<dbReference type="GO" id="GO:0030203">
    <property type="term" value="P:glycosaminoglycan metabolic process"/>
    <property type="evidence" value="ECO:0007669"/>
    <property type="project" value="TreeGrafter"/>
</dbReference>
<dbReference type="Gene3D" id="3.20.20.80">
    <property type="entry name" value="Glycosidases"/>
    <property type="match status" value="1"/>
</dbReference>
<dbReference type="GO" id="GO:0005975">
    <property type="term" value="P:carbohydrate metabolic process"/>
    <property type="evidence" value="ECO:0007669"/>
    <property type="project" value="InterPro"/>
</dbReference>
<evidence type="ECO:0000256" key="2">
    <source>
        <dbReference type="ARBA" id="ARBA00006285"/>
    </source>
</evidence>
<organism evidence="6">
    <name type="scientific">freshwater metagenome</name>
    <dbReference type="NCBI Taxonomy" id="449393"/>
    <lineage>
        <taxon>unclassified sequences</taxon>
        <taxon>metagenomes</taxon>
        <taxon>ecological metagenomes</taxon>
    </lineage>
</organism>
<gene>
    <name evidence="6" type="ORF">GM51_15245</name>
</gene>
<evidence type="ECO:0000256" key="4">
    <source>
        <dbReference type="ARBA" id="ARBA00022801"/>
    </source>
</evidence>
<name>A0A094SB44_9ZZZZ</name>
<evidence type="ECO:0000256" key="1">
    <source>
        <dbReference type="ARBA" id="ARBA00001231"/>
    </source>
</evidence>
<dbReference type="Pfam" id="PF00728">
    <property type="entry name" value="Glyco_hydro_20"/>
    <property type="match status" value="1"/>
</dbReference>
<dbReference type="EMBL" id="JNSL01000118">
    <property type="protein sequence ID" value="KGA15308.1"/>
    <property type="molecule type" value="Genomic_DNA"/>
</dbReference>
<keyword evidence="4" id="KW-0378">Hydrolase</keyword>
<dbReference type="PANTHER" id="PTHR22600">
    <property type="entry name" value="BETA-HEXOSAMINIDASE"/>
    <property type="match status" value="1"/>
</dbReference>
<dbReference type="InterPro" id="IPR025705">
    <property type="entry name" value="Beta_hexosaminidase_sua/sub"/>
</dbReference>
<dbReference type="InterPro" id="IPR015883">
    <property type="entry name" value="Glyco_hydro_20_cat"/>
</dbReference>
<dbReference type="PRINTS" id="PR00738">
    <property type="entry name" value="GLHYDRLASE20"/>
</dbReference>
<sequence>MMRWRGAMLDISRHYFDAEFIKKTISSVAIFDYNTVHLHITDDQGWRLESKVFPLLHEVGSIRKHSQNNHGQLEVTFDGIEHSGYLTHEDVQEIIAHSTSLGIQVVPEINIPGHTGALLAAYPQFGINQNHVEVSGRWGISDYLLRPFPETFEFLEKVFQEVAQLFPSEYIHVGGDESLINNWLLDPEVVAWMKSQGFTTTKEIFIFFMKEIEIIINKLGKKMVTWDDAFAFDPEHATQAAVMSWRGAAIAQIALDYGREVIQGPVFPTYFDYSQEVSPAEPLAIGGPVTLDDVLAFTPLPGATGVQFQLWSEYIQSPIHAEYMMWPRAAALAFRCWGDGGSFEDYFDQRREKLEALGVTIRDPDPLKRVEIAHLGIGPYHRGYDIDSMMGQLENSAIAGEVAEFN</sequence>
<feature type="domain" description="Glycoside hydrolase family 20 catalytic" evidence="5">
    <location>
        <begin position="3"/>
        <end position="337"/>
    </location>
</feature>
<dbReference type="SUPFAM" id="SSF51445">
    <property type="entry name" value="(Trans)glycosidases"/>
    <property type="match status" value="1"/>
</dbReference>
<dbReference type="PANTHER" id="PTHR22600:SF57">
    <property type="entry name" value="BETA-N-ACETYLHEXOSAMINIDASE"/>
    <property type="match status" value="1"/>
</dbReference>
<protein>
    <recommendedName>
        <fullName evidence="3">beta-N-acetylhexosaminidase</fullName>
        <ecNumber evidence="3">3.2.1.52</ecNumber>
    </recommendedName>
</protein>
<comment type="similarity">
    <text evidence="2">Belongs to the glycosyl hydrolase 20 family.</text>
</comment>
<evidence type="ECO:0000256" key="3">
    <source>
        <dbReference type="ARBA" id="ARBA00012663"/>
    </source>
</evidence>
<dbReference type="EC" id="3.2.1.52" evidence="3"/>
<dbReference type="GO" id="GO:0016020">
    <property type="term" value="C:membrane"/>
    <property type="evidence" value="ECO:0007669"/>
    <property type="project" value="TreeGrafter"/>
</dbReference>
<dbReference type="AlphaFoldDB" id="A0A094SB44"/>
<accession>A0A094SB44</accession>
<comment type="catalytic activity">
    <reaction evidence="1">
        <text>Hydrolysis of terminal non-reducing N-acetyl-D-hexosamine residues in N-acetyl-beta-D-hexosaminides.</text>
        <dbReference type="EC" id="3.2.1.52"/>
    </reaction>
</comment>
<evidence type="ECO:0000259" key="5">
    <source>
        <dbReference type="Pfam" id="PF00728"/>
    </source>
</evidence>
<dbReference type="GO" id="GO:0004563">
    <property type="term" value="F:beta-N-acetylhexosaminidase activity"/>
    <property type="evidence" value="ECO:0007669"/>
    <property type="project" value="UniProtKB-EC"/>
</dbReference>
<reference evidence="6" key="1">
    <citation type="submission" date="2014-06" db="EMBL/GenBank/DDBJ databases">
        <title>Key roles for freshwater Actinobacteria revealed by deep metagenomic sequencing.</title>
        <authorList>
            <person name="Ghai R."/>
            <person name="Mizuno C.M."/>
            <person name="Picazo A."/>
            <person name="Camacho A."/>
            <person name="Rodriguez-Valera F."/>
        </authorList>
    </citation>
    <scope>NUCLEOTIDE SEQUENCE</scope>
</reference>
<proteinExistence type="inferred from homology"/>
<comment type="caution">
    <text evidence="6">The sequence shown here is derived from an EMBL/GenBank/DDBJ whole genome shotgun (WGS) entry which is preliminary data.</text>
</comment>
<evidence type="ECO:0000313" key="6">
    <source>
        <dbReference type="EMBL" id="KGA15308.1"/>
    </source>
</evidence>